<evidence type="ECO:0000256" key="1">
    <source>
        <dbReference type="SAM" id="Phobius"/>
    </source>
</evidence>
<feature type="transmembrane region" description="Helical" evidence="1">
    <location>
        <begin position="20"/>
        <end position="43"/>
    </location>
</feature>
<keyword evidence="1" id="KW-0472">Membrane</keyword>
<protein>
    <submittedName>
        <fullName evidence="2">Uncharacterized protein</fullName>
    </submittedName>
</protein>
<feature type="transmembrane region" description="Helical" evidence="1">
    <location>
        <begin position="158"/>
        <end position="184"/>
    </location>
</feature>
<dbReference type="EMBL" id="KY684083">
    <property type="protein sequence ID" value="ARF08592.1"/>
    <property type="molecule type" value="Genomic_DNA"/>
</dbReference>
<name>A0A1V0SA62_9VIRU</name>
<sequence length="214" mass="25339">MNSSNDDFCSRYTEITLSTIYIGIFIDYMVVLTILCQFVQLYFSGQKCKCNNDHHDYEIMYLKDNCKDRHYVNNVETLLVLDDQPMPGNACDCKICIPHIETMCKKCNCCKCIAFLYFCTVLPVLIFPKILRIFIHIIEFSMYNTCSRKKEQALENNYFFVLHMTVFGFTIITTILTVMICLYIGIKYYKYIVHPDGTYRMKFNEKLRKFEIKT</sequence>
<keyword evidence="1" id="KW-1133">Transmembrane helix</keyword>
<proteinExistence type="predicted"/>
<keyword evidence="1" id="KW-0812">Transmembrane</keyword>
<reference evidence="2" key="1">
    <citation type="journal article" date="2017" name="Science">
        <title>Giant viruses with an expanded complement of translation system components.</title>
        <authorList>
            <person name="Schulz F."/>
            <person name="Yutin N."/>
            <person name="Ivanova N.N."/>
            <person name="Ortega D.R."/>
            <person name="Lee T.K."/>
            <person name="Vierheilig J."/>
            <person name="Daims H."/>
            <person name="Horn M."/>
            <person name="Wagner M."/>
            <person name="Jensen G.J."/>
            <person name="Kyrpides N.C."/>
            <person name="Koonin E.V."/>
            <person name="Woyke T."/>
        </authorList>
    </citation>
    <scope>NUCLEOTIDE SEQUENCE</scope>
    <source>
        <strain evidence="2">CTV1</strain>
    </source>
</reference>
<accession>A0A1V0SA62</accession>
<organism evidence="2">
    <name type="scientific">Catovirus CTV1</name>
    <dbReference type="NCBI Taxonomy" id="1977631"/>
    <lineage>
        <taxon>Viruses</taxon>
        <taxon>Varidnaviria</taxon>
        <taxon>Bamfordvirae</taxon>
        <taxon>Nucleocytoviricota</taxon>
        <taxon>Megaviricetes</taxon>
        <taxon>Imitervirales</taxon>
        <taxon>Mimiviridae</taxon>
        <taxon>Klosneuvirinae</taxon>
        <taxon>Catovirus</taxon>
    </lineage>
</organism>
<feature type="transmembrane region" description="Helical" evidence="1">
    <location>
        <begin position="115"/>
        <end position="138"/>
    </location>
</feature>
<evidence type="ECO:0000313" key="2">
    <source>
        <dbReference type="EMBL" id="ARF08592.1"/>
    </source>
</evidence>
<gene>
    <name evidence="2" type="ORF">Catovirus_1_642</name>
</gene>